<comment type="similarity">
    <text evidence="2">Belongs to the auxin efflux carrier (TC 2.A.69) family.</text>
</comment>
<keyword evidence="6 8" id="KW-1133">Transmembrane helix</keyword>
<evidence type="ECO:0000256" key="7">
    <source>
        <dbReference type="ARBA" id="ARBA00023136"/>
    </source>
</evidence>
<dbReference type="PANTHER" id="PTHR36838:SF1">
    <property type="entry name" value="SLR1864 PROTEIN"/>
    <property type="match status" value="1"/>
</dbReference>
<dbReference type="InterPro" id="IPR004776">
    <property type="entry name" value="Mem_transp_PIN-like"/>
</dbReference>
<evidence type="ECO:0000256" key="1">
    <source>
        <dbReference type="ARBA" id="ARBA00004651"/>
    </source>
</evidence>
<dbReference type="Proteomes" id="UP000832097">
    <property type="component" value="Chromosome"/>
</dbReference>
<reference evidence="9 10" key="1">
    <citation type="submission" date="2022-03" db="EMBL/GenBank/DDBJ databases">
        <title>Mucilaginibacter sp. isolated from the gut of Protaetia brevitarsis seulensis larvae.</title>
        <authorList>
            <person name="Won M."/>
            <person name="Kim S.-J."/>
            <person name="Kwon S.-W."/>
        </authorList>
    </citation>
    <scope>NUCLEOTIDE SEQUENCE [LARGE SCALE GENOMIC DNA]</scope>
    <source>
        <strain evidence="9 10">CFWR-12</strain>
    </source>
</reference>
<feature type="transmembrane region" description="Helical" evidence="8">
    <location>
        <begin position="98"/>
        <end position="118"/>
    </location>
</feature>
<sequence length="306" mass="31423">MSGIVTGFAVIGLAVFVGWAAARTGVIGPEARPVLAKLNFTVLGPFLLFSVLSTADVGELFSTLLPVYVIASVGMMALAAVFALIARRTLPEATVGSLAAGYVNGNNIGIPVALYMLGDAALSAPVVLLQLLVFMPVALAVLGATVDGRTSVAGIVRGTLGNPIIIGSLLGVGVAVSGLELPTWVSEPISFVGHATVPLMLIAYGLSLHGQRVLAPGRHRLDVIVSSTLKLVAMPLAAWALARFVFGLADDQVYAVTVLASLPTAQNVHVIAQRYDTAELVARDTIFVTTLGAVPLLVTVGLLLGG</sequence>
<evidence type="ECO:0000256" key="3">
    <source>
        <dbReference type="ARBA" id="ARBA00022448"/>
    </source>
</evidence>
<keyword evidence="4" id="KW-1003">Cell membrane</keyword>
<feature type="transmembrane region" description="Helical" evidence="8">
    <location>
        <begin position="158"/>
        <end position="179"/>
    </location>
</feature>
<evidence type="ECO:0000256" key="4">
    <source>
        <dbReference type="ARBA" id="ARBA00022475"/>
    </source>
</evidence>
<keyword evidence="10" id="KW-1185">Reference proteome</keyword>
<dbReference type="InterPro" id="IPR038770">
    <property type="entry name" value="Na+/solute_symporter_sf"/>
</dbReference>
<evidence type="ECO:0000256" key="8">
    <source>
        <dbReference type="SAM" id="Phobius"/>
    </source>
</evidence>
<evidence type="ECO:0000256" key="6">
    <source>
        <dbReference type="ARBA" id="ARBA00022989"/>
    </source>
</evidence>
<keyword evidence="5 8" id="KW-0812">Transmembrane</keyword>
<dbReference type="EMBL" id="CP094528">
    <property type="protein sequence ID" value="UOE42787.1"/>
    <property type="molecule type" value="Genomic_DNA"/>
</dbReference>
<gene>
    <name evidence="9" type="ORF">MTO99_11350</name>
</gene>
<feature type="transmembrane region" description="Helical" evidence="8">
    <location>
        <begin position="6"/>
        <end position="22"/>
    </location>
</feature>
<evidence type="ECO:0000313" key="9">
    <source>
        <dbReference type="EMBL" id="UOE42787.1"/>
    </source>
</evidence>
<dbReference type="RefSeq" id="WP_243553719.1">
    <property type="nucleotide sequence ID" value="NZ_CP094528.1"/>
</dbReference>
<keyword evidence="3" id="KW-0813">Transport</keyword>
<comment type="subcellular location">
    <subcellularLocation>
        <location evidence="1">Cell membrane</location>
        <topology evidence="1">Multi-pass membrane protein</topology>
    </subcellularLocation>
</comment>
<evidence type="ECO:0000313" key="10">
    <source>
        <dbReference type="Proteomes" id="UP000832097"/>
    </source>
</evidence>
<organism evidence="9 10">
    <name type="scientific">Agromyces larvae</name>
    <dbReference type="NCBI Taxonomy" id="2929802"/>
    <lineage>
        <taxon>Bacteria</taxon>
        <taxon>Bacillati</taxon>
        <taxon>Actinomycetota</taxon>
        <taxon>Actinomycetes</taxon>
        <taxon>Micrococcales</taxon>
        <taxon>Microbacteriaceae</taxon>
        <taxon>Agromyces</taxon>
    </lineage>
</organism>
<evidence type="ECO:0000256" key="5">
    <source>
        <dbReference type="ARBA" id="ARBA00022692"/>
    </source>
</evidence>
<protein>
    <submittedName>
        <fullName evidence="9">AEC family transporter</fullName>
    </submittedName>
</protein>
<dbReference type="PANTHER" id="PTHR36838">
    <property type="entry name" value="AUXIN EFFLUX CARRIER FAMILY PROTEIN"/>
    <property type="match status" value="1"/>
</dbReference>
<feature type="transmembrane region" description="Helical" evidence="8">
    <location>
        <begin position="221"/>
        <end position="241"/>
    </location>
</feature>
<accession>A0ABY4BUA8</accession>
<feature type="transmembrane region" description="Helical" evidence="8">
    <location>
        <begin position="65"/>
        <end position="86"/>
    </location>
</feature>
<evidence type="ECO:0000256" key="2">
    <source>
        <dbReference type="ARBA" id="ARBA00010145"/>
    </source>
</evidence>
<feature type="transmembrane region" description="Helical" evidence="8">
    <location>
        <begin position="284"/>
        <end position="304"/>
    </location>
</feature>
<feature type="transmembrane region" description="Helical" evidence="8">
    <location>
        <begin position="124"/>
        <end position="146"/>
    </location>
</feature>
<dbReference type="Gene3D" id="1.20.1530.20">
    <property type="match status" value="1"/>
</dbReference>
<dbReference type="Pfam" id="PF03547">
    <property type="entry name" value="Mem_trans"/>
    <property type="match status" value="2"/>
</dbReference>
<feature type="transmembrane region" description="Helical" evidence="8">
    <location>
        <begin position="34"/>
        <end position="53"/>
    </location>
</feature>
<feature type="transmembrane region" description="Helical" evidence="8">
    <location>
        <begin position="191"/>
        <end position="209"/>
    </location>
</feature>
<keyword evidence="7 8" id="KW-0472">Membrane</keyword>
<proteinExistence type="inferred from homology"/>
<name>A0ABY4BUA8_9MICO</name>